<dbReference type="Proteomes" id="UP000029120">
    <property type="component" value="Chromosome 2"/>
</dbReference>
<keyword evidence="8" id="KW-1185">Reference proteome</keyword>
<dbReference type="AlphaFoldDB" id="A0A087HI23"/>
<evidence type="ECO:0000259" key="6">
    <source>
        <dbReference type="PROSITE" id="PS50848"/>
    </source>
</evidence>
<evidence type="ECO:0000256" key="2">
    <source>
        <dbReference type="ARBA" id="ARBA00023125"/>
    </source>
</evidence>
<organism evidence="7 8">
    <name type="scientific">Arabis alpina</name>
    <name type="common">Alpine rock-cress</name>
    <dbReference type="NCBI Taxonomy" id="50452"/>
    <lineage>
        <taxon>Eukaryota</taxon>
        <taxon>Viridiplantae</taxon>
        <taxon>Streptophyta</taxon>
        <taxon>Embryophyta</taxon>
        <taxon>Tracheophyta</taxon>
        <taxon>Spermatophyta</taxon>
        <taxon>Magnoliopsida</taxon>
        <taxon>eudicotyledons</taxon>
        <taxon>Gunneridae</taxon>
        <taxon>Pentapetalae</taxon>
        <taxon>rosids</taxon>
        <taxon>malvids</taxon>
        <taxon>Brassicales</taxon>
        <taxon>Brassicaceae</taxon>
        <taxon>Arabideae</taxon>
        <taxon>Arabis</taxon>
    </lineage>
</organism>
<proteinExistence type="predicted"/>
<dbReference type="PANTHER" id="PTHR45654">
    <property type="entry name" value="HOMEOBOX-LEUCINE ZIPPER PROTEIN MERISTEM L1"/>
    <property type="match status" value="1"/>
</dbReference>
<reference evidence="8" key="1">
    <citation type="journal article" date="2015" name="Nat. Plants">
        <title>Genome expansion of Arabis alpina linked with retrotransposition and reduced symmetric DNA methylation.</title>
        <authorList>
            <person name="Willing E.M."/>
            <person name="Rawat V."/>
            <person name="Mandakova T."/>
            <person name="Maumus F."/>
            <person name="James G.V."/>
            <person name="Nordstroem K.J."/>
            <person name="Becker C."/>
            <person name="Warthmann N."/>
            <person name="Chica C."/>
            <person name="Szarzynska B."/>
            <person name="Zytnicki M."/>
            <person name="Albani M.C."/>
            <person name="Kiefer C."/>
            <person name="Bergonzi S."/>
            <person name="Castaings L."/>
            <person name="Mateos J.L."/>
            <person name="Berns M.C."/>
            <person name="Bujdoso N."/>
            <person name="Piofczyk T."/>
            <person name="de Lorenzo L."/>
            <person name="Barrero-Sicilia C."/>
            <person name="Mateos I."/>
            <person name="Piednoel M."/>
            <person name="Hagmann J."/>
            <person name="Chen-Min-Tao R."/>
            <person name="Iglesias-Fernandez R."/>
            <person name="Schuster S.C."/>
            <person name="Alonso-Blanco C."/>
            <person name="Roudier F."/>
            <person name="Carbonero P."/>
            <person name="Paz-Ares J."/>
            <person name="Davis S.J."/>
            <person name="Pecinka A."/>
            <person name="Quesneville H."/>
            <person name="Colot V."/>
            <person name="Lysak M.A."/>
            <person name="Weigel D."/>
            <person name="Coupland G."/>
            <person name="Schneeberger K."/>
        </authorList>
    </citation>
    <scope>NUCLEOTIDE SEQUENCE [LARGE SCALE GENOMIC DNA]</scope>
    <source>
        <strain evidence="8">cv. Pajares</strain>
    </source>
</reference>
<evidence type="ECO:0000256" key="3">
    <source>
        <dbReference type="ARBA" id="ARBA00023155"/>
    </source>
</evidence>
<sequence>MTCQMDIPRVTWVEDIETEEKEQIHELYREMIHKGIAFGAERWVTTLQRMCERFASQLVPAISSCDLGGVIPSTEGKRSMMRLAQRMVSNYCLSVSRSNNTRSTIVAELNEVGIRVTAHKSPEPNGTILCAATTFWLPNSPQNVFSFLKDERTRPQWDVLSNGNAVQEVAHISNGSHPRNSISVLCLGEVIK</sequence>
<feature type="domain" description="START" evidence="6">
    <location>
        <begin position="9"/>
        <end position="56"/>
    </location>
</feature>
<keyword evidence="1" id="KW-0805">Transcription regulation</keyword>
<evidence type="ECO:0000313" key="8">
    <source>
        <dbReference type="Proteomes" id="UP000029120"/>
    </source>
</evidence>
<keyword evidence="5" id="KW-0539">Nucleus</keyword>
<dbReference type="GO" id="GO:0008289">
    <property type="term" value="F:lipid binding"/>
    <property type="evidence" value="ECO:0007669"/>
    <property type="project" value="InterPro"/>
</dbReference>
<keyword evidence="3" id="KW-0371">Homeobox</keyword>
<dbReference type="EMBL" id="CM002870">
    <property type="protein sequence ID" value="KFK41775.1"/>
    <property type="molecule type" value="Genomic_DNA"/>
</dbReference>
<evidence type="ECO:0000256" key="1">
    <source>
        <dbReference type="ARBA" id="ARBA00023015"/>
    </source>
</evidence>
<protein>
    <recommendedName>
        <fullName evidence="6">START domain-containing protein</fullName>
    </recommendedName>
</protein>
<dbReference type="PROSITE" id="PS50848">
    <property type="entry name" value="START"/>
    <property type="match status" value="1"/>
</dbReference>
<keyword evidence="4" id="KW-0804">Transcription</keyword>
<dbReference type="Gramene" id="KFK41775">
    <property type="protein sequence ID" value="KFK41775"/>
    <property type="gene ID" value="AALP_AA2G170600"/>
</dbReference>
<dbReference type="PANTHER" id="PTHR45654:SF1">
    <property type="entry name" value="HOMEOBOX-LEUCINE ZIPPER PROTEIN HDG11"/>
    <property type="match status" value="1"/>
</dbReference>
<keyword evidence="2" id="KW-0238">DNA-binding</keyword>
<dbReference type="SUPFAM" id="SSF55961">
    <property type="entry name" value="Bet v1-like"/>
    <property type="match status" value="1"/>
</dbReference>
<dbReference type="Pfam" id="PF25797">
    <property type="entry name" value="PDF2_C"/>
    <property type="match status" value="1"/>
</dbReference>
<dbReference type="GO" id="GO:0003677">
    <property type="term" value="F:DNA binding"/>
    <property type="evidence" value="ECO:0007669"/>
    <property type="project" value="UniProtKB-KW"/>
</dbReference>
<dbReference type="Pfam" id="PF01852">
    <property type="entry name" value="START"/>
    <property type="match status" value="1"/>
</dbReference>
<dbReference type="InterPro" id="IPR042160">
    <property type="entry name" value="HD-Zip_IV"/>
</dbReference>
<dbReference type="eggNOG" id="ENOG502QQXM">
    <property type="taxonomic scope" value="Eukaryota"/>
</dbReference>
<dbReference type="OrthoDB" id="6159439at2759"/>
<evidence type="ECO:0000256" key="4">
    <source>
        <dbReference type="ARBA" id="ARBA00023163"/>
    </source>
</evidence>
<dbReference type="InterPro" id="IPR002913">
    <property type="entry name" value="START_lipid-bd_dom"/>
</dbReference>
<evidence type="ECO:0000256" key="5">
    <source>
        <dbReference type="ARBA" id="ARBA00023242"/>
    </source>
</evidence>
<dbReference type="InterPro" id="IPR057993">
    <property type="entry name" value="HD-Zip_IV_C"/>
</dbReference>
<name>A0A087HI23_ARAAL</name>
<gene>
    <name evidence="7" type="ordered locus">AALP_Aa2g170600</name>
</gene>
<evidence type="ECO:0000313" key="7">
    <source>
        <dbReference type="EMBL" id="KFK41775.1"/>
    </source>
</evidence>
<dbReference type="OMA" id="VTWVEDI"/>
<accession>A0A087HI23</accession>